<dbReference type="SUPFAM" id="SSF51735">
    <property type="entry name" value="NAD(P)-binding Rossmann-fold domains"/>
    <property type="match status" value="1"/>
</dbReference>
<dbReference type="InterPro" id="IPR000683">
    <property type="entry name" value="Gfo/Idh/MocA-like_OxRdtase_N"/>
</dbReference>
<dbReference type="Gene3D" id="3.40.50.720">
    <property type="entry name" value="NAD(P)-binding Rossmann-like Domain"/>
    <property type="match status" value="1"/>
</dbReference>
<organism evidence="3 5">
    <name type="scientific">Mucilaginibacter rubeus</name>
    <dbReference type="NCBI Taxonomy" id="2027860"/>
    <lineage>
        <taxon>Bacteria</taxon>
        <taxon>Pseudomonadati</taxon>
        <taxon>Bacteroidota</taxon>
        <taxon>Sphingobacteriia</taxon>
        <taxon>Sphingobacteriales</taxon>
        <taxon>Sphingobacteriaceae</taxon>
        <taxon>Mucilaginibacter</taxon>
    </lineage>
</organism>
<gene>
    <name evidence="3" type="ORF">DIU31_000405</name>
    <name evidence="4" type="ORF">J3L21_27360</name>
</gene>
<reference evidence="4 6" key="2">
    <citation type="submission" date="2021-03" db="EMBL/GenBank/DDBJ databases">
        <title>Mucilaginibacter strains isolated from gold and copper mining confer multi heavy-metal resistance.</title>
        <authorList>
            <person name="Li Y."/>
        </authorList>
    </citation>
    <scope>NUCLEOTIDE SEQUENCE [LARGE SCALE GENOMIC DNA]</scope>
    <source>
        <strain evidence="4 6">P2-4</strain>
    </source>
</reference>
<dbReference type="InterPro" id="IPR055170">
    <property type="entry name" value="GFO_IDH_MocA-like_dom"/>
</dbReference>
<dbReference type="Pfam" id="PF01408">
    <property type="entry name" value="GFO_IDH_MocA"/>
    <property type="match status" value="1"/>
</dbReference>
<feature type="domain" description="GFO/IDH/MocA-like oxidoreductase" evidence="2">
    <location>
        <begin position="124"/>
        <end position="244"/>
    </location>
</feature>
<evidence type="ECO:0000313" key="3">
    <source>
        <dbReference type="EMBL" id="QEM02051.1"/>
    </source>
</evidence>
<evidence type="ECO:0000259" key="2">
    <source>
        <dbReference type="Pfam" id="PF22725"/>
    </source>
</evidence>
<reference evidence="3 5" key="1">
    <citation type="submission" date="2019-08" db="EMBL/GenBank/DDBJ databases">
        <title>Comparative genome analysis confer to the adaptation heavy metal polluted environment.</title>
        <authorList>
            <person name="Li Y."/>
        </authorList>
    </citation>
    <scope>NUCLEOTIDE SEQUENCE [LARGE SCALE GENOMIC DNA]</scope>
    <source>
        <strain evidence="3 5">P2</strain>
    </source>
</reference>
<feature type="domain" description="Gfo/Idh/MocA-like oxidoreductase N-terminal" evidence="1">
    <location>
        <begin position="4"/>
        <end position="115"/>
    </location>
</feature>
<dbReference type="AlphaFoldDB" id="A0AAE6JAN7"/>
<dbReference type="PANTHER" id="PTHR43249:SF1">
    <property type="entry name" value="D-GLUCOSIDE 3-DEHYDROGENASE"/>
    <property type="match status" value="1"/>
</dbReference>
<evidence type="ECO:0000259" key="1">
    <source>
        <dbReference type="Pfam" id="PF01408"/>
    </source>
</evidence>
<dbReference type="Proteomes" id="UP000663940">
    <property type="component" value="Chromosome"/>
</dbReference>
<name>A0AAE6JAN7_9SPHI</name>
<dbReference type="EMBL" id="CP043451">
    <property type="protein sequence ID" value="QEM02051.1"/>
    <property type="molecule type" value="Genomic_DNA"/>
</dbReference>
<protein>
    <submittedName>
        <fullName evidence="3">Gfo/Idh/MocA family oxidoreductase</fullName>
    </submittedName>
</protein>
<dbReference type="GeneID" id="91138816"/>
<evidence type="ECO:0000313" key="6">
    <source>
        <dbReference type="Proteomes" id="UP000663940"/>
    </source>
</evidence>
<dbReference type="Gene3D" id="3.30.360.10">
    <property type="entry name" value="Dihydrodipicolinate Reductase, domain 2"/>
    <property type="match status" value="1"/>
</dbReference>
<dbReference type="InterPro" id="IPR052515">
    <property type="entry name" value="Gfo/Idh/MocA_Oxidoreductase"/>
</dbReference>
<dbReference type="PANTHER" id="PTHR43249">
    <property type="entry name" value="UDP-N-ACETYL-2-AMINO-2-DEOXY-D-GLUCURONATE OXIDASE"/>
    <property type="match status" value="1"/>
</dbReference>
<dbReference type="Pfam" id="PF22725">
    <property type="entry name" value="GFO_IDH_MocA_C3"/>
    <property type="match status" value="1"/>
</dbReference>
<dbReference type="Proteomes" id="UP000250557">
    <property type="component" value="Chromosome"/>
</dbReference>
<dbReference type="InterPro" id="IPR036291">
    <property type="entry name" value="NAD(P)-bd_dom_sf"/>
</dbReference>
<evidence type="ECO:0000313" key="4">
    <source>
        <dbReference type="EMBL" id="QTE49217.1"/>
    </source>
</evidence>
<evidence type="ECO:0000313" key="5">
    <source>
        <dbReference type="Proteomes" id="UP000250557"/>
    </source>
</evidence>
<dbReference type="GO" id="GO:0000166">
    <property type="term" value="F:nucleotide binding"/>
    <property type="evidence" value="ECO:0007669"/>
    <property type="project" value="InterPro"/>
</dbReference>
<dbReference type="EMBL" id="CP071880">
    <property type="protein sequence ID" value="QTE49217.1"/>
    <property type="molecule type" value="Genomic_DNA"/>
</dbReference>
<sequence length="330" mass="37277">MNYKIGIIGYGVMGKIRHQAIDEIKKGVVVAVSEPNGETEIKGIPNISHEEIINHADIDAIIVCTPNFLNKDLTIRALNAGKHVFCEKPPAFTGADILEIQKAEAASGKKLMYGFNHRHHDSVMHIKKLIDSGEYGKVLWLRGRYGKSVTSDYFNQWRAKKELAGGGILMDQGIHMLDLFLYLSGDFDVVKAEVSNLYWHMDVEDNAFVILKESATGKVASLHSTMSQWRHLFSLEIFLEKGYMVLNGLITSSMSYGEETLSIAKNRSTAPAATWKDEIVTKYVDNNSWRYEMDHFFDSITADKPIAIGNSEDAYKLMRIIDKVYEQKEF</sequence>
<accession>A0AAE6JAN7</accession>
<dbReference type="RefSeq" id="WP_090528616.1">
    <property type="nucleotide sequence ID" value="NZ_BMKD01000004.1"/>
</dbReference>
<dbReference type="SUPFAM" id="SSF55347">
    <property type="entry name" value="Glyceraldehyde-3-phosphate dehydrogenase-like, C-terminal domain"/>
    <property type="match status" value="1"/>
</dbReference>
<keyword evidence="6" id="KW-1185">Reference proteome</keyword>
<proteinExistence type="predicted"/>